<dbReference type="SUPFAM" id="SSF51445">
    <property type="entry name" value="(Trans)glycosidases"/>
    <property type="match status" value="1"/>
</dbReference>
<dbReference type="EMBL" id="RZTZ01000008">
    <property type="protein sequence ID" value="RVT59928.1"/>
    <property type="molecule type" value="Genomic_DNA"/>
</dbReference>
<keyword evidence="4" id="KW-1185">Reference proteome</keyword>
<evidence type="ECO:0000259" key="2">
    <source>
        <dbReference type="Pfam" id="PF19200"/>
    </source>
</evidence>
<organism evidence="3 4">
    <name type="scientific">Niallia taxi</name>
    <dbReference type="NCBI Taxonomy" id="2499688"/>
    <lineage>
        <taxon>Bacteria</taxon>
        <taxon>Bacillati</taxon>
        <taxon>Bacillota</taxon>
        <taxon>Bacilli</taxon>
        <taxon>Bacillales</taxon>
        <taxon>Bacillaceae</taxon>
        <taxon>Niallia</taxon>
    </lineage>
</organism>
<feature type="domain" description="6-phospho-N-acetylmuramidase C-terminal" evidence="1">
    <location>
        <begin position="245"/>
        <end position="358"/>
    </location>
</feature>
<proteinExistence type="predicted"/>
<dbReference type="InterPro" id="IPR043894">
    <property type="entry name" value="MupG_C"/>
</dbReference>
<comment type="caution">
    <text evidence="3">The sequence shown here is derived from an EMBL/GenBank/DDBJ whole genome shotgun (WGS) entry which is preliminary data.</text>
</comment>
<dbReference type="Proteomes" id="UP000288024">
    <property type="component" value="Unassembled WGS sequence"/>
</dbReference>
<gene>
    <name evidence="3" type="ORF">EM808_18590</name>
</gene>
<dbReference type="Gene3D" id="2.40.100.10">
    <property type="entry name" value="Cyclophilin-like"/>
    <property type="match status" value="1"/>
</dbReference>
<dbReference type="AlphaFoldDB" id="A0A3S2TSS5"/>
<dbReference type="InterPro" id="IPR029000">
    <property type="entry name" value="Cyclophilin-like_dom_sf"/>
</dbReference>
<sequence length="362" mass="41430">MKRLGVSIYPEKSMMEEDKQYLKMAKAYGFDRVFTCLLSASKSKEELMREFTEIITFAKALHMEVILDVSPAVFDKLSISYDDLGFFHELGADGIRLDLGFDGLKEAKMTNNPYGLKIELNMSNDVDYLSNILTHQGNKDYIIGCHNFYPQKYTGLPYDFFIECSKRFKKYGIRTAAFITSSVGQIGPWDINDGLCTLEQHRNLPINIQAKHLWATGLIDDIIIGNAYASEAELRILGELNRDILELEIELEPDASELEVNIALNETHIRRGDITEYMIRSVDVRKKYADHSVEEKQSVSQTTGDIFIGNNHFGKYKGELQVVLKDMPEDKRKNKIAKVVADEHFLIEYIKPWSAFKLVNVK</sequence>
<reference evidence="3 4" key="1">
    <citation type="submission" date="2019-01" db="EMBL/GenBank/DDBJ databases">
        <title>Bacillus sp. M5HDSG1-1, whole genome shotgun sequence.</title>
        <authorList>
            <person name="Tuo L."/>
        </authorList>
    </citation>
    <scope>NUCLEOTIDE SEQUENCE [LARGE SCALE GENOMIC DNA]</scope>
    <source>
        <strain evidence="3 4">M5HDSG1-1</strain>
    </source>
</reference>
<dbReference type="Pfam" id="PF19200">
    <property type="entry name" value="MupG_N"/>
    <property type="match status" value="1"/>
</dbReference>
<evidence type="ECO:0000313" key="4">
    <source>
        <dbReference type="Proteomes" id="UP000288024"/>
    </source>
</evidence>
<accession>A0A3S2TSS5</accession>
<dbReference type="Gene3D" id="3.20.20.70">
    <property type="entry name" value="Aldolase class I"/>
    <property type="match status" value="1"/>
</dbReference>
<dbReference type="RefSeq" id="WP_127739708.1">
    <property type="nucleotide sequence ID" value="NZ_JAMAVA010000001.1"/>
</dbReference>
<protein>
    <submittedName>
        <fullName evidence="3">DUF871 domain-containing protein</fullName>
    </submittedName>
</protein>
<dbReference type="PANTHER" id="PTHR38435:SF1">
    <property type="entry name" value="DUF871 DOMAIN-CONTAINING PROTEIN"/>
    <property type="match status" value="1"/>
</dbReference>
<feature type="domain" description="6-phospho-N-acetylmuramidase N-terminal" evidence="2">
    <location>
        <begin position="4"/>
        <end position="237"/>
    </location>
</feature>
<evidence type="ECO:0000313" key="3">
    <source>
        <dbReference type="EMBL" id="RVT59928.1"/>
    </source>
</evidence>
<evidence type="ECO:0000259" key="1">
    <source>
        <dbReference type="Pfam" id="PF05913"/>
    </source>
</evidence>
<dbReference type="InterPro" id="IPR043797">
    <property type="entry name" value="MupG_N"/>
</dbReference>
<dbReference type="SUPFAM" id="SSF50891">
    <property type="entry name" value="Cyclophilin-like"/>
    <property type="match status" value="1"/>
</dbReference>
<dbReference type="Pfam" id="PF05913">
    <property type="entry name" value="MupG_C"/>
    <property type="match status" value="1"/>
</dbReference>
<dbReference type="PANTHER" id="PTHR38435">
    <property type="match status" value="1"/>
</dbReference>
<dbReference type="InterPro" id="IPR017853">
    <property type="entry name" value="GH"/>
</dbReference>
<name>A0A3S2TSS5_9BACI</name>
<dbReference type="InterPro" id="IPR008589">
    <property type="entry name" value="MupG"/>
</dbReference>
<dbReference type="InterPro" id="IPR013785">
    <property type="entry name" value="Aldolase_TIM"/>
</dbReference>